<keyword evidence="2" id="KW-0812">Transmembrane</keyword>
<name>A0ABS5I1H2_9GAMM</name>
<keyword evidence="4" id="KW-1185">Reference proteome</keyword>
<proteinExistence type="predicted"/>
<dbReference type="NCBIfam" id="TIGR03503">
    <property type="entry name" value="TIGR03503 family protein"/>
    <property type="match status" value="1"/>
</dbReference>
<dbReference type="EMBL" id="JAAIKR010000005">
    <property type="protein sequence ID" value="MBR9727871.1"/>
    <property type="molecule type" value="Genomic_DNA"/>
</dbReference>
<feature type="transmembrane region" description="Helical" evidence="2">
    <location>
        <begin position="344"/>
        <end position="366"/>
    </location>
</feature>
<accession>A0ABS5I1H2</accession>
<gene>
    <name evidence="3" type="ORF">G3R48_07705</name>
</gene>
<protein>
    <submittedName>
        <fullName evidence="3">TIGR03503 family protein</fullName>
    </submittedName>
</protein>
<sequence length="409" mass="45739">MVNTASTAAELQNRFRIDFMVDSMTLVIQRQFGSAPVVVVLPDGSKWYSSRHPKNVKWVDGVSGDMIYIEKPMPGPWQLLGQIVPGSEIKKVSKMKIEVEPFPQPLFKGERLKVHAKLIGDDKMITIPGLRYMVEWTTRLVSMHKSDDDNYATGIVIAGKYQDNGEGLDERPDDGVFTGETNLDQPTGDYKLQVTARNNIFTRDFTMPFTLSKQPINAKVIPSEDAQSGQWTLELSITDAVKLAETHFHFQMIGPAGLNLPISVLDMTDTTMRVALPKVVEYGSYRIKGNAVSTTDKGREIYIDLHEMFFNYLRPPEPPPSAEELAAKAAAKAAIAEEKARKNAIFWIITVNVSMLLLGLILLVIWRKKQSLSKALAVAELKMAQEKNQNSSNRKDDLDDIDLSIPDDN</sequence>
<evidence type="ECO:0000313" key="4">
    <source>
        <dbReference type="Proteomes" id="UP000811844"/>
    </source>
</evidence>
<comment type="caution">
    <text evidence="3">The sequence shown here is derived from an EMBL/GenBank/DDBJ whole genome shotgun (WGS) entry which is preliminary data.</text>
</comment>
<feature type="compositionally biased region" description="Acidic residues" evidence="1">
    <location>
        <begin position="398"/>
        <end position="409"/>
    </location>
</feature>
<dbReference type="NCBIfam" id="NF041940">
    <property type="entry name" value="choice_anch_X"/>
    <property type="match status" value="1"/>
</dbReference>
<keyword evidence="2" id="KW-0472">Membrane</keyword>
<organism evidence="3 4">
    <name type="scientific">Shewanella intestini</name>
    <dbReference type="NCBI Taxonomy" id="2017544"/>
    <lineage>
        <taxon>Bacteria</taxon>
        <taxon>Pseudomonadati</taxon>
        <taxon>Pseudomonadota</taxon>
        <taxon>Gammaproteobacteria</taxon>
        <taxon>Alteromonadales</taxon>
        <taxon>Shewanellaceae</taxon>
        <taxon>Shewanella</taxon>
    </lineage>
</organism>
<feature type="region of interest" description="Disordered" evidence="1">
    <location>
        <begin position="385"/>
        <end position="409"/>
    </location>
</feature>
<keyword evidence="2" id="KW-1133">Transmembrane helix</keyword>
<reference evidence="3 4" key="1">
    <citation type="submission" date="2020-02" db="EMBL/GenBank/DDBJ databases">
        <title>Shewanella WXL01 sp. nov., a marine bacterium isolated from green algae in Luhuitou Fringing Reef (Northern South China Sea).</title>
        <authorList>
            <person name="Wang X."/>
        </authorList>
    </citation>
    <scope>NUCLEOTIDE SEQUENCE [LARGE SCALE GENOMIC DNA]</scope>
    <source>
        <strain evidence="3 4">MCCC 1A01895</strain>
    </source>
</reference>
<evidence type="ECO:0000313" key="3">
    <source>
        <dbReference type="EMBL" id="MBR9727871.1"/>
    </source>
</evidence>
<dbReference type="Proteomes" id="UP000811844">
    <property type="component" value="Unassembled WGS sequence"/>
</dbReference>
<evidence type="ECO:0000256" key="1">
    <source>
        <dbReference type="SAM" id="MobiDB-lite"/>
    </source>
</evidence>
<dbReference type="InterPro" id="IPR020010">
    <property type="entry name" value="CHP03503"/>
</dbReference>
<evidence type="ECO:0000256" key="2">
    <source>
        <dbReference type="SAM" id="Phobius"/>
    </source>
</evidence>